<name>A0A392W2E7_9FABA</name>
<evidence type="ECO:0000313" key="2">
    <source>
        <dbReference type="EMBL" id="MCI93893.1"/>
    </source>
</evidence>
<dbReference type="EMBL" id="LXQA011341835">
    <property type="protein sequence ID" value="MCI93893.1"/>
    <property type="molecule type" value="Genomic_DNA"/>
</dbReference>
<keyword evidence="3" id="KW-1185">Reference proteome</keyword>
<protein>
    <submittedName>
        <fullName evidence="2">Uncharacterized protein</fullName>
    </submittedName>
</protein>
<feature type="non-terminal residue" evidence="2">
    <location>
        <position position="68"/>
    </location>
</feature>
<reference evidence="2 3" key="1">
    <citation type="journal article" date="2018" name="Front. Plant Sci.">
        <title>Red Clover (Trifolium pratense) and Zigzag Clover (T. medium) - A Picture of Genomic Similarities and Differences.</title>
        <authorList>
            <person name="Dluhosova J."/>
            <person name="Istvanek J."/>
            <person name="Nedelnik J."/>
            <person name="Repkova J."/>
        </authorList>
    </citation>
    <scope>NUCLEOTIDE SEQUENCE [LARGE SCALE GENOMIC DNA]</scope>
    <source>
        <strain evidence="3">cv. 10/8</strain>
        <tissue evidence="2">Leaf</tissue>
    </source>
</reference>
<comment type="caution">
    <text evidence="2">The sequence shown here is derived from an EMBL/GenBank/DDBJ whole genome shotgun (WGS) entry which is preliminary data.</text>
</comment>
<sequence>MKKKNIEALAADHGTTDFEVKDEENVGDIEIGNDTVVPAPLQTKEPPCEGSKNAQGASSPGIKILLAS</sequence>
<evidence type="ECO:0000313" key="3">
    <source>
        <dbReference type="Proteomes" id="UP000265520"/>
    </source>
</evidence>
<evidence type="ECO:0000256" key="1">
    <source>
        <dbReference type="SAM" id="MobiDB-lite"/>
    </source>
</evidence>
<accession>A0A392W2E7</accession>
<dbReference type="AlphaFoldDB" id="A0A392W2E7"/>
<organism evidence="2 3">
    <name type="scientific">Trifolium medium</name>
    <dbReference type="NCBI Taxonomy" id="97028"/>
    <lineage>
        <taxon>Eukaryota</taxon>
        <taxon>Viridiplantae</taxon>
        <taxon>Streptophyta</taxon>
        <taxon>Embryophyta</taxon>
        <taxon>Tracheophyta</taxon>
        <taxon>Spermatophyta</taxon>
        <taxon>Magnoliopsida</taxon>
        <taxon>eudicotyledons</taxon>
        <taxon>Gunneridae</taxon>
        <taxon>Pentapetalae</taxon>
        <taxon>rosids</taxon>
        <taxon>fabids</taxon>
        <taxon>Fabales</taxon>
        <taxon>Fabaceae</taxon>
        <taxon>Papilionoideae</taxon>
        <taxon>50 kb inversion clade</taxon>
        <taxon>NPAAA clade</taxon>
        <taxon>Hologalegina</taxon>
        <taxon>IRL clade</taxon>
        <taxon>Trifolieae</taxon>
        <taxon>Trifolium</taxon>
    </lineage>
</organism>
<proteinExistence type="predicted"/>
<feature type="region of interest" description="Disordered" evidence="1">
    <location>
        <begin position="38"/>
        <end position="68"/>
    </location>
</feature>
<dbReference type="Proteomes" id="UP000265520">
    <property type="component" value="Unassembled WGS sequence"/>
</dbReference>